<protein>
    <submittedName>
        <fullName evidence="3">Serine/threonine protein kinase</fullName>
    </submittedName>
</protein>
<dbReference type="InterPro" id="IPR017441">
    <property type="entry name" value="Protein_kinase_ATP_BS"/>
</dbReference>
<keyword evidence="1" id="KW-0547">Nucleotide-binding</keyword>
<name>A0A9D2TF17_9FIRM</name>
<dbReference type="InterPro" id="IPR011009">
    <property type="entry name" value="Kinase-like_dom_sf"/>
</dbReference>
<dbReference type="EMBL" id="DWWB01000047">
    <property type="protein sequence ID" value="HJC66716.1"/>
    <property type="molecule type" value="Genomic_DNA"/>
</dbReference>
<gene>
    <name evidence="3" type="ORF">H9931_08360</name>
</gene>
<evidence type="ECO:0000313" key="4">
    <source>
        <dbReference type="Proteomes" id="UP000823863"/>
    </source>
</evidence>
<dbReference type="SUPFAM" id="SSF56112">
    <property type="entry name" value="Protein kinase-like (PK-like)"/>
    <property type="match status" value="1"/>
</dbReference>
<sequence length="127" mass="14492">MDINYYKQYEPIFGAWRITRLIGEGSFGKVFEMEREDFGVTYKAALKAITVPANESEVREVMAEGMDEASVRDYFGTFVQDLVKEFALMSKLKGNSNVVSYENHQVIEHKGGIGWDILIQMELLTPL</sequence>
<accession>A0A9D2TF17</accession>
<dbReference type="InterPro" id="IPR000719">
    <property type="entry name" value="Prot_kinase_dom"/>
</dbReference>
<feature type="non-terminal residue" evidence="3">
    <location>
        <position position="127"/>
    </location>
</feature>
<dbReference type="Proteomes" id="UP000823863">
    <property type="component" value="Unassembled WGS sequence"/>
</dbReference>
<feature type="domain" description="Protein kinase" evidence="2">
    <location>
        <begin position="16"/>
        <end position="127"/>
    </location>
</feature>
<dbReference type="AlphaFoldDB" id="A0A9D2TF17"/>
<evidence type="ECO:0000259" key="2">
    <source>
        <dbReference type="PROSITE" id="PS50011"/>
    </source>
</evidence>
<dbReference type="GO" id="GO:0005524">
    <property type="term" value="F:ATP binding"/>
    <property type="evidence" value="ECO:0007669"/>
    <property type="project" value="UniProtKB-UniRule"/>
</dbReference>
<dbReference type="PROSITE" id="PS50011">
    <property type="entry name" value="PROTEIN_KINASE_DOM"/>
    <property type="match status" value="1"/>
</dbReference>
<keyword evidence="3" id="KW-0808">Transferase</keyword>
<comment type="caution">
    <text evidence="3">The sequence shown here is derived from an EMBL/GenBank/DDBJ whole genome shotgun (WGS) entry which is preliminary data.</text>
</comment>
<evidence type="ECO:0000256" key="1">
    <source>
        <dbReference type="PROSITE-ProRule" id="PRU10141"/>
    </source>
</evidence>
<organism evidence="3 4">
    <name type="scientific">Candidatus Enterocloster excrementigallinarum</name>
    <dbReference type="NCBI Taxonomy" id="2838558"/>
    <lineage>
        <taxon>Bacteria</taxon>
        <taxon>Bacillati</taxon>
        <taxon>Bacillota</taxon>
        <taxon>Clostridia</taxon>
        <taxon>Lachnospirales</taxon>
        <taxon>Lachnospiraceae</taxon>
        <taxon>Enterocloster</taxon>
    </lineage>
</organism>
<reference evidence="3" key="1">
    <citation type="journal article" date="2021" name="PeerJ">
        <title>Extensive microbial diversity within the chicken gut microbiome revealed by metagenomics and culture.</title>
        <authorList>
            <person name="Gilroy R."/>
            <person name="Ravi A."/>
            <person name="Getino M."/>
            <person name="Pursley I."/>
            <person name="Horton D.L."/>
            <person name="Alikhan N.F."/>
            <person name="Baker D."/>
            <person name="Gharbi K."/>
            <person name="Hall N."/>
            <person name="Watson M."/>
            <person name="Adriaenssens E.M."/>
            <person name="Foster-Nyarko E."/>
            <person name="Jarju S."/>
            <person name="Secka A."/>
            <person name="Antonio M."/>
            <person name="Oren A."/>
            <person name="Chaudhuri R.R."/>
            <person name="La Ragione R."/>
            <person name="Hildebrand F."/>
            <person name="Pallen M.J."/>
        </authorList>
    </citation>
    <scope>NUCLEOTIDE SEQUENCE</scope>
    <source>
        <strain evidence="3">CHK198-12963</strain>
    </source>
</reference>
<keyword evidence="1" id="KW-0067">ATP-binding</keyword>
<feature type="binding site" evidence="1">
    <location>
        <position position="47"/>
    </location>
    <ligand>
        <name>ATP</name>
        <dbReference type="ChEBI" id="CHEBI:30616"/>
    </ligand>
</feature>
<reference evidence="3" key="2">
    <citation type="submission" date="2021-04" db="EMBL/GenBank/DDBJ databases">
        <authorList>
            <person name="Gilroy R."/>
        </authorList>
    </citation>
    <scope>NUCLEOTIDE SEQUENCE</scope>
    <source>
        <strain evidence="3">CHK198-12963</strain>
    </source>
</reference>
<keyword evidence="3" id="KW-0418">Kinase</keyword>
<evidence type="ECO:0000313" key="3">
    <source>
        <dbReference type="EMBL" id="HJC66716.1"/>
    </source>
</evidence>
<dbReference type="Gene3D" id="1.10.510.10">
    <property type="entry name" value="Transferase(Phosphotransferase) domain 1"/>
    <property type="match status" value="1"/>
</dbReference>
<dbReference type="PROSITE" id="PS00107">
    <property type="entry name" value="PROTEIN_KINASE_ATP"/>
    <property type="match status" value="1"/>
</dbReference>
<keyword evidence="3" id="KW-0723">Serine/threonine-protein kinase</keyword>
<dbReference type="GO" id="GO:0004674">
    <property type="term" value="F:protein serine/threonine kinase activity"/>
    <property type="evidence" value="ECO:0007669"/>
    <property type="project" value="UniProtKB-KW"/>
</dbReference>
<proteinExistence type="predicted"/>